<feature type="domain" description="Integrase zinc-binding" evidence="1">
    <location>
        <begin position="184"/>
        <end position="229"/>
    </location>
</feature>
<evidence type="ECO:0000259" key="1">
    <source>
        <dbReference type="Pfam" id="PF17921"/>
    </source>
</evidence>
<evidence type="ECO:0000313" key="2">
    <source>
        <dbReference type="EMBL" id="ELU00424.1"/>
    </source>
</evidence>
<protein>
    <recommendedName>
        <fullName evidence="1">Integrase zinc-binding domain-containing protein</fullName>
    </recommendedName>
</protein>
<reference evidence="3" key="3">
    <citation type="submission" date="2015-06" db="UniProtKB">
        <authorList>
            <consortium name="EnsemblMetazoa"/>
        </authorList>
    </citation>
    <scope>IDENTIFICATION</scope>
</reference>
<evidence type="ECO:0000313" key="4">
    <source>
        <dbReference type="Proteomes" id="UP000014760"/>
    </source>
</evidence>
<evidence type="ECO:0000313" key="3">
    <source>
        <dbReference type="EnsemblMetazoa" id="CapteP190896"/>
    </source>
</evidence>
<sequence>MNWKKDQGKILDLSLCELHFEANQFMNPAEKGVPKPRKQLRKDALPSLFTFKGESVEPSFRRVLERRALFALLWFASCKNAFYPVESVSERETSECGGLCVLSPSFYSFIEKCESIFMHSFEHVMHMPRVQKRLVTSILKSVDTTWTALKKSGRRLLKIKSYRDFSSSLSQDCLDINVMSRIVIPDDLQQEILNSLHDGHQGVEKTIELTCVWWPNLTNQVKFKVEQCKLYR</sequence>
<dbReference type="Proteomes" id="UP000014760">
    <property type="component" value="Unassembled WGS sequence"/>
</dbReference>
<dbReference type="HOGENOM" id="CLU_1195836_0_0_1"/>
<dbReference type="EMBL" id="KB306032">
    <property type="protein sequence ID" value="ELU00424.1"/>
    <property type="molecule type" value="Genomic_DNA"/>
</dbReference>
<proteinExistence type="predicted"/>
<dbReference type="Pfam" id="PF17921">
    <property type="entry name" value="Integrase_H2C2"/>
    <property type="match status" value="1"/>
</dbReference>
<dbReference type="InterPro" id="IPR050951">
    <property type="entry name" value="Retrovirus_Pol_polyprotein"/>
</dbReference>
<dbReference type="EnsemblMetazoa" id="CapteT190896">
    <property type="protein sequence ID" value="CapteP190896"/>
    <property type="gene ID" value="CapteG190896"/>
</dbReference>
<keyword evidence="4" id="KW-1185">Reference proteome</keyword>
<gene>
    <name evidence="2" type="ORF">CAPTEDRAFT_190896</name>
</gene>
<dbReference type="Gene3D" id="1.10.340.70">
    <property type="match status" value="1"/>
</dbReference>
<dbReference type="AlphaFoldDB" id="R7U3A1"/>
<dbReference type="InterPro" id="IPR041588">
    <property type="entry name" value="Integrase_H2C2"/>
</dbReference>
<name>R7U3A1_CAPTE</name>
<dbReference type="PANTHER" id="PTHR37984:SF5">
    <property type="entry name" value="PROTEIN NYNRIN-LIKE"/>
    <property type="match status" value="1"/>
</dbReference>
<dbReference type="EMBL" id="AMQN01009714">
    <property type="status" value="NOT_ANNOTATED_CDS"/>
    <property type="molecule type" value="Genomic_DNA"/>
</dbReference>
<dbReference type="PANTHER" id="PTHR37984">
    <property type="entry name" value="PROTEIN CBG26694"/>
    <property type="match status" value="1"/>
</dbReference>
<reference evidence="4" key="1">
    <citation type="submission" date="2012-12" db="EMBL/GenBank/DDBJ databases">
        <authorList>
            <person name="Hellsten U."/>
            <person name="Grimwood J."/>
            <person name="Chapman J.A."/>
            <person name="Shapiro H."/>
            <person name="Aerts A."/>
            <person name="Otillar R.P."/>
            <person name="Terry A.Y."/>
            <person name="Boore J.L."/>
            <person name="Simakov O."/>
            <person name="Marletaz F."/>
            <person name="Cho S.-J."/>
            <person name="Edsinger-Gonzales E."/>
            <person name="Havlak P."/>
            <person name="Kuo D.-H."/>
            <person name="Larsson T."/>
            <person name="Lv J."/>
            <person name="Arendt D."/>
            <person name="Savage R."/>
            <person name="Osoegawa K."/>
            <person name="de Jong P."/>
            <person name="Lindberg D.R."/>
            <person name="Seaver E.C."/>
            <person name="Weisblat D.A."/>
            <person name="Putnam N.H."/>
            <person name="Grigoriev I.V."/>
            <person name="Rokhsar D.S."/>
        </authorList>
    </citation>
    <scope>NUCLEOTIDE SEQUENCE</scope>
    <source>
        <strain evidence="4">I ESC-2004</strain>
    </source>
</reference>
<reference evidence="2 4" key="2">
    <citation type="journal article" date="2013" name="Nature">
        <title>Insights into bilaterian evolution from three spiralian genomes.</title>
        <authorList>
            <person name="Simakov O."/>
            <person name="Marletaz F."/>
            <person name="Cho S.J."/>
            <person name="Edsinger-Gonzales E."/>
            <person name="Havlak P."/>
            <person name="Hellsten U."/>
            <person name="Kuo D.H."/>
            <person name="Larsson T."/>
            <person name="Lv J."/>
            <person name="Arendt D."/>
            <person name="Savage R."/>
            <person name="Osoegawa K."/>
            <person name="de Jong P."/>
            <person name="Grimwood J."/>
            <person name="Chapman J.A."/>
            <person name="Shapiro H."/>
            <person name="Aerts A."/>
            <person name="Otillar R.P."/>
            <person name="Terry A.Y."/>
            <person name="Boore J.L."/>
            <person name="Grigoriev I.V."/>
            <person name="Lindberg D.R."/>
            <person name="Seaver E.C."/>
            <person name="Weisblat D.A."/>
            <person name="Putnam N.H."/>
            <person name="Rokhsar D.S."/>
        </authorList>
    </citation>
    <scope>NUCLEOTIDE SEQUENCE</scope>
    <source>
        <strain evidence="2 4">I ESC-2004</strain>
    </source>
</reference>
<organism evidence="2">
    <name type="scientific">Capitella teleta</name>
    <name type="common">Polychaete worm</name>
    <dbReference type="NCBI Taxonomy" id="283909"/>
    <lineage>
        <taxon>Eukaryota</taxon>
        <taxon>Metazoa</taxon>
        <taxon>Spiralia</taxon>
        <taxon>Lophotrochozoa</taxon>
        <taxon>Annelida</taxon>
        <taxon>Polychaeta</taxon>
        <taxon>Sedentaria</taxon>
        <taxon>Scolecida</taxon>
        <taxon>Capitellidae</taxon>
        <taxon>Capitella</taxon>
    </lineage>
</organism>
<accession>R7U3A1</accession>
<dbReference type="OrthoDB" id="6280301at2759"/>